<organism evidence="2 3">
    <name type="scientific">Streptomyces desertarenae</name>
    <dbReference type="NCBI Taxonomy" id="2666184"/>
    <lineage>
        <taxon>Bacteria</taxon>
        <taxon>Bacillati</taxon>
        <taxon>Actinomycetota</taxon>
        <taxon>Actinomycetes</taxon>
        <taxon>Kitasatosporales</taxon>
        <taxon>Streptomycetaceae</taxon>
        <taxon>Streptomyces</taxon>
    </lineage>
</organism>
<dbReference type="NCBIfam" id="NF046122">
    <property type="entry name" value="morpho_MmpA"/>
    <property type="match status" value="1"/>
</dbReference>
<keyword evidence="1" id="KW-1133">Transmembrane helix</keyword>
<name>A0ABW4PK72_9ACTN</name>
<accession>A0ABW4PK72</accession>
<gene>
    <name evidence="2" type="primary">mmpA</name>
    <name evidence="2" type="ORF">ACFSJS_13770</name>
</gene>
<evidence type="ECO:0000256" key="1">
    <source>
        <dbReference type="SAM" id="Phobius"/>
    </source>
</evidence>
<dbReference type="RefSeq" id="WP_380899948.1">
    <property type="nucleotide sequence ID" value="NZ_JBHUFU010000007.1"/>
</dbReference>
<feature type="transmembrane region" description="Helical" evidence="1">
    <location>
        <begin position="21"/>
        <end position="44"/>
    </location>
</feature>
<sequence length="51" mass="5328">MERTHRTPELTPTLASDLGRGPALAFGLAGTLALGWVVAMVYVITSWATGA</sequence>
<keyword evidence="1" id="KW-0812">Transmembrane</keyword>
<evidence type="ECO:0000313" key="3">
    <source>
        <dbReference type="Proteomes" id="UP001597365"/>
    </source>
</evidence>
<comment type="caution">
    <text evidence="2">The sequence shown here is derived from an EMBL/GenBank/DDBJ whole genome shotgun (WGS) entry which is preliminary data.</text>
</comment>
<proteinExistence type="predicted"/>
<dbReference type="Proteomes" id="UP001597365">
    <property type="component" value="Unassembled WGS sequence"/>
</dbReference>
<reference evidence="3" key="1">
    <citation type="journal article" date="2019" name="Int. J. Syst. Evol. Microbiol.">
        <title>The Global Catalogue of Microorganisms (GCM) 10K type strain sequencing project: providing services to taxonomists for standard genome sequencing and annotation.</title>
        <authorList>
            <consortium name="The Broad Institute Genomics Platform"/>
            <consortium name="The Broad Institute Genome Sequencing Center for Infectious Disease"/>
            <person name="Wu L."/>
            <person name="Ma J."/>
        </authorList>
    </citation>
    <scope>NUCLEOTIDE SEQUENCE [LARGE SCALE GENOMIC DNA]</scope>
    <source>
        <strain evidence="3">CGMCC 4.7455</strain>
    </source>
</reference>
<dbReference type="EMBL" id="JBHUFU010000007">
    <property type="protein sequence ID" value="MFD1830734.1"/>
    <property type="molecule type" value="Genomic_DNA"/>
</dbReference>
<protein>
    <submittedName>
        <fullName evidence="2">Morphogenic membrane protein MmpA</fullName>
    </submittedName>
</protein>
<keyword evidence="1" id="KW-0472">Membrane</keyword>
<evidence type="ECO:0000313" key="2">
    <source>
        <dbReference type="EMBL" id="MFD1830734.1"/>
    </source>
</evidence>
<keyword evidence="3" id="KW-1185">Reference proteome</keyword>
<dbReference type="InterPro" id="IPR059130">
    <property type="entry name" value="MmpA_put"/>
</dbReference>